<dbReference type="PANTHER" id="PTHR41259">
    <property type="entry name" value="DOUBLE-STRAND BREAK REPAIR RAD50 ATPASE, PUTATIVE-RELATED"/>
    <property type="match status" value="1"/>
</dbReference>
<dbReference type="RefSeq" id="WP_213754781.1">
    <property type="nucleotide sequence ID" value="NZ_JAHCQH010000015.1"/>
</dbReference>
<dbReference type="Gene3D" id="3.40.50.300">
    <property type="entry name" value="P-loop containing nucleotide triphosphate hydrolases"/>
    <property type="match status" value="2"/>
</dbReference>
<feature type="coiled-coil region" evidence="1">
    <location>
        <begin position="707"/>
        <end position="741"/>
    </location>
</feature>
<proteinExistence type="predicted"/>
<dbReference type="InterPro" id="IPR027417">
    <property type="entry name" value="P-loop_NTPase"/>
</dbReference>
<organism evidence="3 4">
    <name type="scientific">Ancylobacter radicis</name>
    <dbReference type="NCBI Taxonomy" id="2836179"/>
    <lineage>
        <taxon>Bacteria</taxon>
        <taxon>Pseudomonadati</taxon>
        <taxon>Pseudomonadota</taxon>
        <taxon>Alphaproteobacteria</taxon>
        <taxon>Hyphomicrobiales</taxon>
        <taxon>Xanthobacteraceae</taxon>
        <taxon>Ancylobacter</taxon>
    </lineage>
</organism>
<keyword evidence="4" id="KW-1185">Reference proteome</keyword>
<accession>A0ABS5R5M5</accession>
<feature type="coiled-coil region" evidence="1">
    <location>
        <begin position="483"/>
        <end position="517"/>
    </location>
</feature>
<feature type="coiled-coil region" evidence="1">
    <location>
        <begin position="768"/>
        <end position="795"/>
    </location>
</feature>
<evidence type="ECO:0000313" key="3">
    <source>
        <dbReference type="EMBL" id="MBS9476953.1"/>
    </source>
</evidence>
<evidence type="ECO:0000256" key="1">
    <source>
        <dbReference type="SAM" id="Coils"/>
    </source>
</evidence>
<evidence type="ECO:0000259" key="2">
    <source>
        <dbReference type="Pfam" id="PF13514"/>
    </source>
</evidence>
<reference evidence="3" key="1">
    <citation type="submission" date="2021-05" db="EMBL/GenBank/DDBJ databases">
        <authorList>
            <person name="Sun Q."/>
            <person name="Inoue M."/>
        </authorList>
    </citation>
    <scope>NUCLEOTIDE SEQUENCE</scope>
    <source>
        <strain evidence="3">VKM B-3255</strain>
    </source>
</reference>
<gene>
    <name evidence="3" type="ORF">KIP89_07520</name>
</gene>
<dbReference type="SUPFAM" id="SSF52540">
    <property type="entry name" value="P-loop containing nucleoside triphosphate hydrolases"/>
    <property type="match status" value="1"/>
</dbReference>
<feature type="coiled-coil region" evidence="1">
    <location>
        <begin position="274"/>
        <end position="301"/>
    </location>
</feature>
<dbReference type="PANTHER" id="PTHR41259:SF1">
    <property type="entry name" value="DOUBLE-STRAND BREAK REPAIR RAD50 ATPASE, PUTATIVE-RELATED"/>
    <property type="match status" value="1"/>
</dbReference>
<dbReference type="InterPro" id="IPR038734">
    <property type="entry name" value="YhaN_AAA"/>
</dbReference>
<feature type="domain" description="YhaN AAA" evidence="2">
    <location>
        <begin position="1"/>
        <end position="206"/>
    </location>
</feature>
<keyword evidence="1" id="KW-0175">Coiled coil</keyword>
<sequence>MRFARLSLERYGRFERCELDFRAGSPDLHVIYGANEAGKTTSLAAVSDLLFGFPTRSPYNFLFDNALLRVGAVLEEGGRRLVCRRRKGTTGTLLDAGDVAMDEAPLLAMLKGQTRETFGLSFSLDQNGLRAGGRAMVEAKNDLGRTLFAAGSGLTGIADELKTLDGEVDAIWGPKAAKHRTFTKAQEQLATALKAIRDDALKPKAWSEARQAAERARAALEAARGARDAVQAGLRAADRVRRLAPLVRRRQEHLDLLGGSDGTADLGKPREDGAETIIQEADEAQRQKAAADQLRAEASERHGTVAADPAILARAEEIDQLVADAGAGEKAARDLVRLEPELLAAEALTARLRAEAGGNADVAPTRAGAAKLRDLARLRGEIAAAGRQIEESRADIEERRMRAQARLEASVAASPAGAGFDPLIDAVNAARALGADADARGEAARRRAEASLSAVAPLLARLVPWRGSVDELAALPRIGEREIEAARAEIADIAAGLRREEEQVQRSTDQIAAVELAIEQLATGAVVSPEDIAAARRHRQDRWQPIRDHVLGGAELSAPEAAVAEFEASLAQADERMELRFRLADASSRLALLEQDKARHALEAQQATARAAEARRRHERALEAWGGRLSGVGLPALDPSRFLTWQADREAAEAAHQHYLAHRAECEGVLARRDACRALLAEALGSADTGGPLAPLLAIAERRRAEAEGAVQRRRLAQEQLDQIAAERTTLERRQQRLDADSAATARAWEAALAEAGLQMDSATCGAVLDLLDELRQAQVAQAELRRRVEGIRRDARDHVARVDALADQCGLAPADTSARVRALRERLAAARANATLLGSLEEDMRRRAAQAEDAGARLRAADEALAPLLAQTGARDRAELSAAIERSRARRRLLEELAATERRILDEGDGMALDALVAGVTAADPGALAGQISALEARLKELNDEVDQAATAHGDARSAFAALNSGATSAVGAAADAEQARAEMEVLAEHYILKRAQALTLKWAIETYRERHQDPLLLRAGELFSTLTTGRYVTLRVDADGASPRLLGLRDDGRTMVEVGAMSEGTTDQLFLALRLAALEQSVAAGVNLPFLADDLFVNFDDQRAEAGFRVLAEVATSTQVLFFTHHPHLMAIARHVVGADLHSECALA</sequence>
<name>A0ABS5R5M5_9HYPH</name>
<feature type="coiled-coil region" evidence="1">
    <location>
        <begin position="583"/>
        <end position="624"/>
    </location>
</feature>
<comment type="caution">
    <text evidence="3">The sequence shown here is derived from an EMBL/GenBank/DDBJ whole genome shotgun (WGS) entry which is preliminary data.</text>
</comment>
<protein>
    <submittedName>
        <fullName evidence="3">AAA family ATPase</fullName>
    </submittedName>
</protein>
<dbReference type="EMBL" id="JAHCQH010000015">
    <property type="protein sequence ID" value="MBS9476953.1"/>
    <property type="molecule type" value="Genomic_DNA"/>
</dbReference>
<dbReference type="Proteomes" id="UP001166585">
    <property type="component" value="Unassembled WGS sequence"/>
</dbReference>
<evidence type="ECO:0000313" key="4">
    <source>
        <dbReference type="Proteomes" id="UP001166585"/>
    </source>
</evidence>
<dbReference type="Pfam" id="PF13514">
    <property type="entry name" value="AAA_27"/>
    <property type="match status" value="1"/>
</dbReference>